<dbReference type="InterPro" id="IPR036249">
    <property type="entry name" value="Thioredoxin-like_sf"/>
</dbReference>
<dbReference type="Gene3D" id="3.40.30.10">
    <property type="entry name" value="Glutaredoxin"/>
    <property type="match status" value="1"/>
</dbReference>
<organism evidence="3 4">
    <name type="scientific">Microcella humidisoli</name>
    <dbReference type="NCBI Taxonomy" id="2963406"/>
    <lineage>
        <taxon>Bacteria</taxon>
        <taxon>Bacillati</taxon>
        <taxon>Actinomycetota</taxon>
        <taxon>Actinomycetes</taxon>
        <taxon>Micrococcales</taxon>
        <taxon>Microbacteriaceae</taxon>
        <taxon>Microcella</taxon>
    </lineage>
</organism>
<dbReference type="Pfam" id="PF00085">
    <property type="entry name" value="Thioredoxin"/>
    <property type="match status" value="1"/>
</dbReference>
<proteinExistence type="predicted"/>
<evidence type="ECO:0000313" key="4">
    <source>
        <dbReference type="Proteomes" id="UP001060039"/>
    </source>
</evidence>
<dbReference type="PROSITE" id="PS51352">
    <property type="entry name" value="THIOREDOXIN_2"/>
    <property type="match status" value="1"/>
</dbReference>
<reference evidence="3" key="1">
    <citation type="submission" date="2022-07" db="EMBL/GenBank/DDBJ databases">
        <title>Taxonomic analysis of Microcella humidisoli nov. sp., isolated from riverside soil.</title>
        <authorList>
            <person name="Molina K.M."/>
            <person name="Kim S.B."/>
        </authorList>
    </citation>
    <scope>NUCLEOTIDE SEQUENCE</scope>
    <source>
        <strain evidence="3">MMS21-STM10</strain>
    </source>
</reference>
<dbReference type="PROSITE" id="PS51257">
    <property type="entry name" value="PROKAR_LIPOPROTEIN"/>
    <property type="match status" value="1"/>
</dbReference>
<dbReference type="CDD" id="cd02947">
    <property type="entry name" value="TRX_family"/>
    <property type="match status" value="1"/>
</dbReference>
<evidence type="ECO:0000256" key="1">
    <source>
        <dbReference type="SAM" id="SignalP"/>
    </source>
</evidence>
<dbReference type="RefSeq" id="WP_255160387.1">
    <property type="nucleotide sequence ID" value="NZ_CP101497.1"/>
</dbReference>
<gene>
    <name evidence="3" type="ORF">NNL39_03890</name>
</gene>
<name>A0ABY5FY57_9MICO</name>
<sequence>MTTRTTIAAGAAIALMIGLGGCSTSAPLDVAAPVATAPAAEPSEPAPSEAVDDAEAEPVAAPGEYLDYYDGAIAETPGLKVLFFHASWCPKCRALDEDIEANAIPDGMTIFKVDFDTANDLKQRYGVTLQTTIVYVDDEGELLTKGVLYDDTTLDALIAAAP</sequence>
<feature type="domain" description="Thioredoxin" evidence="2">
    <location>
        <begin position="40"/>
        <end position="162"/>
    </location>
</feature>
<keyword evidence="4" id="KW-1185">Reference proteome</keyword>
<dbReference type="InterPro" id="IPR013766">
    <property type="entry name" value="Thioredoxin_domain"/>
</dbReference>
<dbReference type="SUPFAM" id="SSF52833">
    <property type="entry name" value="Thioredoxin-like"/>
    <property type="match status" value="1"/>
</dbReference>
<evidence type="ECO:0000313" key="3">
    <source>
        <dbReference type="EMBL" id="UTT63255.1"/>
    </source>
</evidence>
<dbReference type="EMBL" id="CP101497">
    <property type="protein sequence ID" value="UTT63255.1"/>
    <property type="molecule type" value="Genomic_DNA"/>
</dbReference>
<accession>A0ABY5FY57</accession>
<keyword evidence="1" id="KW-0732">Signal</keyword>
<protein>
    <submittedName>
        <fullName evidence="3">Thioredoxin family protein</fullName>
    </submittedName>
</protein>
<evidence type="ECO:0000259" key="2">
    <source>
        <dbReference type="PROSITE" id="PS51352"/>
    </source>
</evidence>
<feature type="signal peptide" evidence="1">
    <location>
        <begin position="1"/>
        <end position="26"/>
    </location>
</feature>
<dbReference type="Proteomes" id="UP001060039">
    <property type="component" value="Chromosome"/>
</dbReference>
<feature type="chain" id="PRO_5046643414" evidence="1">
    <location>
        <begin position="27"/>
        <end position="162"/>
    </location>
</feature>